<feature type="domain" description="Calcineurin-like phosphoesterase" evidence="7">
    <location>
        <begin position="6"/>
        <end position="208"/>
    </location>
</feature>
<reference evidence="8" key="1">
    <citation type="journal article" date="2021" name="PeerJ">
        <title>Extensive microbial diversity within the chicken gut microbiome revealed by metagenomics and culture.</title>
        <authorList>
            <person name="Gilroy R."/>
            <person name="Ravi A."/>
            <person name="Getino M."/>
            <person name="Pursley I."/>
            <person name="Horton D.L."/>
            <person name="Alikhan N.F."/>
            <person name="Baker D."/>
            <person name="Gharbi K."/>
            <person name="Hall N."/>
            <person name="Watson M."/>
            <person name="Adriaenssens E.M."/>
            <person name="Foster-Nyarko E."/>
            <person name="Jarju S."/>
            <person name="Secka A."/>
            <person name="Antonio M."/>
            <person name="Oren A."/>
            <person name="Chaudhuri R.R."/>
            <person name="La Ragione R."/>
            <person name="Hildebrand F."/>
            <person name="Pallen M.J."/>
        </authorList>
    </citation>
    <scope>NUCLEOTIDE SEQUENCE</scope>
    <source>
        <strain evidence="8">Gambia16-930</strain>
    </source>
</reference>
<dbReference type="EMBL" id="DXGG01000146">
    <property type="protein sequence ID" value="HIW87541.1"/>
    <property type="molecule type" value="Genomic_DNA"/>
</dbReference>
<keyword evidence="2" id="KW-0997">Cell inner membrane</keyword>
<dbReference type="AlphaFoldDB" id="A0A9D1UI66"/>
<dbReference type="GO" id="GO:0046872">
    <property type="term" value="F:metal ion binding"/>
    <property type="evidence" value="ECO:0007669"/>
    <property type="project" value="UniProtKB-KW"/>
</dbReference>
<evidence type="ECO:0000256" key="1">
    <source>
        <dbReference type="ARBA" id="ARBA00022475"/>
    </source>
</evidence>
<evidence type="ECO:0000256" key="2">
    <source>
        <dbReference type="ARBA" id="ARBA00022519"/>
    </source>
</evidence>
<keyword evidence="1" id="KW-1003">Cell membrane</keyword>
<evidence type="ECO:0000259" key="7">
    <source>
        <dbReference type="Pfam" id="PF00149"/>
    </source>
</evidence>
<dbReference type="GO" id="GO:0008758">
    <property type="term" value="F:UDP-2,3-diacylglucosamine hydrolase activity"/>
    <property type="evidence" value="ECO:0007669"/>
    <property type="project" value="TreeGrafter"/>
</dbReference>
<keyword evidence="3" id="KW-0479">Metal-binding</keyword>
<protein>
    <submittedName>
        <fullName evidence="8">UDP-2,3-diacylglucosamine diphosphatase</fullName>
    </submittedName>
</protein>
<gene>
    <name evidence="8" type="ORF">IAC47_04615</name>
</gene>
<dbReference type="CDD" id="cd07398">
    <property type="entry name" value="MPP_YbbF-LpxH"/>
    <property type="match status" value="1"/>
</dbReference>
<keyword evidence="4" id="KW-0378">Hydrolase</keyword>
<dbReference type="InterPro" id="IPR029052">
    <property type="entry name" value="Metallo-depent_PP-like"/>
</dbReference>
<dbReference type="Gene3D" id="3.60.21.10">
    <property type="match status" value="1"/>
</dbReference>
<sequence>MKKNNVYFVADFHFGSPDKASSKEREKKVLAWLDSIEDSAKEIYLLGDIFDFWFEYKDLIPKGQTRFLGKLAQMADKGCRIHFFCGNHDMWQRDYLEEELGFVLHKTKEIIEIDGKRFMIGHGDGLDTGDRKYELINRLFKSRICTSLFASLHPRIAFALGRFWSRKSRESHSAKDLTDLKQEEPIYKYCMSVHKKLEIDYFIFGHRHLACDVAIGDSARYVNVGEWLEQNGFALWDGIRLELRRFEHR</sequence>
<dbReference type="Pfam" id="PF00149">
    <property type="entry name" value="Metallophos"/>
    <property type="match status" value="1"/>
</dbReference>
<name>A0A9D1UI66_9BACT</name>
<keyword evidence="5" id="KW-0472">Membrane</keyword>
<dbReference type="PANTHER" id="PTHR34990">
    <property type="entry name" value="UDP-2,3-DIACYLGLUCOSAMINE HYDROLASE-RELATED"/>
    <property type="match status" value="1"/>
</dbReference>
<reference evidence="8" key="2">
    <citation type="submission" date="2021-04" db="EMBL/GenBank/DDBJ databases">
        <authorList>
            <person name="Gilroy R."/>
        </authorList>
    </citation>
    <scope>NUCLEOTIDE SEQUENCE</scope>
    <source>
        <strain evidence="8">Gambia16-930</strain>
    </source>
</reference>
<evidence type="ECO:0000256" key="6">
    <source>
        <dbReference type="ARBA" id="ARBA00023211"/>
    </source>
</evidence>
<evidence type="ECO:0000256" key="3">
    <source>
        <dbReference type="ARBA" id="ARBA00022723"/>
    </source>
</evidence>
<evidence type="ECO:0000313" key="8">
    <source>
        <dbReference type="EMBL" id="HIW87541.1"/>
    </source>
</evidence>
<evidence type="ECO:0000313" key="9">
    <source>
        <dbReference type="Proteomes" id="UP000824267"/>
    </source>
</evidence>
<proteinExistence type="predicted"/>
<accession>A0A9D1UI66</accession>
<evidence type="ECO:0000256" key="4">
    <source>
        <dbReference type="ARBA" id="ARBA00022801"/>
    </source>
</evidence>
<dbReference type="InterPro" id="IPR043461">
    <property type="entry name" value="LpxH-like"/>
</dbReference>
<dbReference type="GO" id="GO:0009245">
    <property type="term" value="P:lipid A biosynthetic process"/>
    <property type="evidence" value="ECO:0007669"/>
    <property type="project" value="TreeGrafter"/>
</dbReference>
<dbReference type="InterPro" id="IPR004843">
    <property type="entry name" value="Calcineurin-like_PHP"/>
</dbReference>
<dbReference type="SUPFAM" id="SSF56300">
    <property type="entry name" value="Metallo-dependent phosphatases"/>
    <property type="match status" value="1"/>
</dbReference>
<evidence type="ECO:0000256" key="5">
    <source>
        <dbReference type="ARBA" id="ARBA00023136"/>
    </source>
</evidence>
<dbReference type="PANTHER" id="PTHR34990:SF1">
    <property type="entry name" value="UDP-2,3-DIACYLGLUCOSAMINE HYDROLASE"/>
    <property type="match status" value="1"/>
</dbReference>
<comment type="caution">
    <text evidence="8">The sequence shown here is derived from an EMBL/GenBank/DDBJ whole genome shotgun (WGS) entry which is preliminary data.</text>
</comment>
<dbReference type="Proteomes" id="UP000824267">
    <property type="component" value="Unassembled WGS sequence"/>
</dbReference>
<organism evidence="8 9">
    <name type="scientific">Candidatus Onthomorpha intestinigallinarum</name>
    <dbReference type="NCBI Taxonomy" id="2840880"/>
    <lineage>
        <taxon>Bacteria</taxon>
        <taxon>Pseudomonadati</taxon>
        <taxon>Bacteroidota</taxon>
        <taxon>Bacteroidia</taxon>
        <taxon>Bacteroidales</taxon>
        <taxon>Candidatus Onthomorpha</taxon>
    </lineage>
</organism>
<dbReference type="GO" id="GO:0016020">
    <property type="term" value="C:membrane"/>
    <property type="evidence" value="ECO:0007669"/>
    <property type="project" value="GOC"/>
</dbReference>
<keyword evidence="6" id="KW-0464">Manganese</keyword>